<feature type="compositionally biased region" description="Basic and acidic residues" evidence="5">
    <location>
        <begin position="1647"/>
        <end position="1663"/>
    </location>
</feature>
<feature type="compositionally biased region" description="Acidic residues" evidence="5">
    <location>
        <begin position="1927"/>
        <end position="1937"/>
    </location>
</feature>
<feature type="region of interest" description="Disordered" evidence="5">
    <location>
        <begin position="908"/>
        <end position="1022"/>
    </location>
</feature>
<feature type="region of interest" description="Disordered" evidence="5">
    <location>
        <begin position="1847"/>
        <end position="1985"/>
    </location>
</feature>
<feature type="region of interest" description="Disordered" evidence="5">
    <location>
        <begin position="86"/>
        <end position="251"/>
    </location>
</feature>
<dbReference type="GO" id="GO:0031431">
    <property type="term" value="C:Dbf4-dependent protein kinase complex"/>
    <property type="evidence" value="ECO:0007669"/>
    <property type="project" value="TreeGrafter"/>
</dbReference>
<feature type="compositionally biased region" description="Basic residues" evidence="5">
    <location>
        <begin position="1970"/>
        <end position="1985"/>
    </location>
</feature>
<feature type="compositionally biased region" description="Gly residues" evidence="5">
    <location>
        <begin position="1899"/>
        <end position="1908"/>
    </location>
</feature>
<organism evidence="7">
    <name type="scientific">Culex pipiens</name>
    <name type="common">House mosquito</name>
    <dbReference type="NCBI Taxonomy" id="7175"/>
    <lineage>
        <taxon>Eukaryota</taxon>
        <taxon>Metazoa</taxon>
        <taxon>Ecdysozoa</taxon>
        <taxon>Arthropoda</taxon>
        <taxon>Hexapoda</taxon>
        <taxon>Insecta</taxon>
        <taxon>Pterygota</taxon>
        <taxon>Neoptera</taxon>
        <taxon>Endopterygota</taxon>
        <taxon>Diptera</taxon>
        <taxon>Nematocera</taxon>
        <taxon>Culicoidea</taxon>
        <taxon>Culicidae</taxon>
        <taxon>Culicinae</taxon>
        <taxon>Culicini</taxon>
        <taxon>Culex</taxon>
        <taxon>Culex</taxon>
    </lineage>
</organism>
<feature type="compositionally biased region" description="Acidic residues" evidence="5">
    <location>
        <begin position="1603"/>
        <end position="1623"/>
    </location>
</feature>
<feature type="region of interest" description="Disordered" evidence="5">
    <location>
        <begin position="1233"/>
        <end position="1390"/>
    </location>
</feature>
<feature type="compositionally biased region" description="Basic residues" evidence="5">
    <location>
        <begin position="1529"/>
        <end position="1540"/>
    </location>
</feature>
<evidence type="ECO:0000256" key="2">
    <source>
        <dbReference type="ARBA" id="ARBA00022771"/>
    </source>
</evidence>
<dbReference type="PANTHER" id="PTHR15375:SF26">
    <property type="entry name" value="PROTEIN CHIFFON"/>
    <property type="match status" value="1"/>
</dbReference>
<feature type="compositionally biased region" description="Low complexity" evidence="5">
    <location>
        <begin position="1234"/>
        <end position="1246"/>
    </location>
</feature>
<keyword evidence="3" id="KW-0862">Zinc</keyword>
<dbReference type="GO" id="GO:0003676">
    <property type="term" value="F:nucleic acid binding"/>
    <property type="evidence" value="ECO:0007669"/>
    <property type="project" value="InterPro"/>
</dbReference>
<protein>
    <submittedName>
        <fullName evidence="7">Protein chiffon</fullName>
    </submittedName>
</protein>
<sequence length="1985" mass="216488">MVSPSKTKHSRVAANQQQKPANASKVKLVKGPTPLVHHRFYLDIQKHQLANKIEYTIKELGGHIEFFLSKDITHFITDKDYSHYQRTAGDPDGGPSHSYNAQPVTPTTPLTPKTPLSNRHHQHLQQQYVNEASPSSPSCAAASSLLHPTGPGSVGAGTYGGSESRPAKPAAPRSRADAMLQRVRQQQQQHHLQQSPSGASSYNPLLAASSRACSTSRPCSPLSPSVPSPSPTPSAVSAVRLDRNSQSPAQLAKSWGKPIWSTEYAIKFLSKVVGSVKQDQLGQNQLVQVGKGSGKSSDPAGKTTPQHLRGDYIKIESHQRHHYRPAFALFKAWPTLNLATKSNHSPFDSARGGGGQRSVQPSVQAQAAAPDDRPRTATTNQPTNATTATAKPEDNTTTQQQQQNAQNAQQQQCGYCEICRIEYDVLANHLNADEHRAFVRNDGNFAALDKLIADGGVGLGAFLLNGVEFGGEEELLNKKEESDTKKTKQKKTKKDTVVEGAEEECDQGESVVKAKKRRVDKVLEEEEEEPLKQLETVKNIVTVEKEQEKEEEVTKPAPLKTYSRKSKEKPSAPEPDSLAPSAKRTYGGRKSARTAATLTKPPSPLPEPPVAIPADETTSLTTPDVVAADVTQMFGRRSAIHHHPHNTLNHHNHQKAKAARQAALEQQQQQLKEEEQDDDRVVMKLHGTDHQQQNSKMGLKQSVVVKSSSGAAAAATELMECDGLDPKNTKRISLGLRQNPKRANLNEDFTSLLDETLEPIRKPRMRRESVRRVNYSEPREDEIASQEELIESILLESTAQEAAAAAAAAVEESCRGKKKTAGSPKRSSGSDVKIRGIRWRAPSPQSRPPVKSPLLYKVIEEPKPKVKKNNSASPTKESCGKPGSPTKATKNGLIVKIRRVRQSELSLLNDEAENFMFPKSNDSSDDETDEDRQTSSETGPGDYSQEVPSSDYDHQHNSSRRKSAGTPLPTSALAQQIRKRPPGRPPADSPSKRPAKESTPTPSASDQESSTPRSRRAGVRGVAALLHDNAEYYKFPDPGSRLRFPEAPIQPNPTVGEADVDEEVAAATTTLMTPPPVPPPKRRGRKPASATVVASASSTTTLSAEQRQRQDLLLATRGASGCSSPYQHQEQLTSCGKAIINYAKGKEDGMGAMFKWSTFVRNCEQIEPYRFAFERVPSLEPWYETFQRQDESSEKMYEYFGNTAYRKLPYEMGGLPPLRQNCCILNYRMKSKTPESTVPSSSNSSTCDGATTTTKDQPAKPSSSASSTSEPLSLPLKKRKLLIDSDRPRKSPREHASTLAILSLLQQQTQHNRRRTVSGGSSVPLNLPPPSPVPSSGGYSPKKEAIKQQLQQEADSALGDEIRSSCGSDPVTEKDEPVGGSGGIGAKKIKFDPPIMPEQSFVNYKVMCQQLEEFLDADSALPQEEDLDLPETVPIVPATDDPLKQNLLRIVQACDKEPPLSLKLVSRHESIVRKIVQYDRRPRPLSAITIKSFDGGGGGGAAGGGGTPGTGTCLGIFKKRINRTGWPNVKKRIVTRKQHQQKGGSAASKRDSAESAGKVEGQEVKKEEPEAEDTSRKSSTEESQVSLGTVDVDEGEAVKQEVDGEEGEVEEEEEEDDEDEFEDTMTMLDPEEVTVAATPSAKTNGETQKKEVGRKEEEEKQLLTDDEEEDGLEEEEEEEREEKAKKETEESRQTPEPSKTEEILIPSRSCPRQSSSSLPSSKYVTKTTPSMTRIDYNVAPSEPPPKTATVDTIAAAEECDSISSRSIFVSDDCDTTSSTLINMEADPLALPCTPPVDAVENHAVDEEDEDSRPATPAARGRQNSPRKRGNLQPIVCLQKISCATTAAKAAAASSMRTRSSSRTPIKKTYKRSVFTSALVNSAGKPLKKKRKRKKLKLMNGGGGGGGGTSSPSCSDGGQNSSSVADEPTNEEEEDGDDDARTDGTDSPTSPRPRGLTSKSRPPTPSPAKYSPRKLRKPRGRWYRER</sequence>
<dbReference type="PANTHER" id="PTHR15375">
    <property type="entry name" value="ACTIVATOR OF S-PHASE KINASE-RELATED"/>
    <property type="match status" value="1"/>
</dbReference>
<reference evidence="7" key="1">
    <citation type="submission" date="2021-05" db="EMBL/GenBank/DDBJ databases">
        <authorList>
            <person name="Alioto T."/>
            <person name="Alioto T."/>
            <person name="Gomez Garrido J."/>
        </authorList>
    </citation>
    <scope>NUCLEOTIDE SEQUENCE</scope>
</reference>
<dbReference type="GO" id="GO:0008270">
    <property type="term" value="F:zinc ion binding"/>
    <property type="evidence" value="ECO:0007669"/>
    <property type="project" value="UniProtKB-KW"/>
</dbReference>
<dbReference type="GO" id="GO:0043539">
    <property type="term" value="F:protein serine/threonine kinase activator activity"/>
    <property type="evidence" value="ECO:0007669"/>
    <property type="project" value="TreeGrafter"/>
</dbReference>
<dbReference type="InterPro" id="IPR006572">
    <property type="entry name" value="Znf_DBF"/>
</dbReference>
<feature type="compositionally biased region" description="Pro residues" evidence="5">
    <location>
        <begin position="601"/>
        <end position="611"/>
    </location>
</feature>
<keyword evidence="1" id="KW-0479">Metal-binding</keyword>
<dbReference type="GO" id="GO:0010571">
    <property type="term" value="P:positive regulation of nuclear cell cycle DNA replication"/>
    <property type="evidence" value="ECO:0007669"/>
    <property type="project" value="TreeGrafter"/>
</dbReference>
<feature type="region of interest" description="Disordered" evidence="5">
    <location>
        <begin position="545"/>
        <end position="677"/>
    </location>
</feature>
<dbReference type="Gene3D" id="6.10.250.3410">
    <property type="entry name" value="DBF zinc finger"/>
    <property type="match status" value="1"/>
</dbReference>
<feature type="compositionally biased region" description="Low complexity" evidence="5">
    <location>
        <begin position="1847"/>
        <end position="1863"/>
    </location>
</feature>
<feature type="compositionally biased region" description="Basic and acidic residues" evidence="5">
    <location>
        <begin position="545"/>
        <end position="554"/>
    </location>
</feature>
<feature type="compositionally biased region" description="Basic and acidic residues" evidence="5">
    <location>
        <begin position="1681"/>
        <end position="1702"/>
    </location>
</feature>
<evidence type="ECO:0000256" key="3">
    <source>
        <dbReference type="ARBA" id="ARBA00022833"/>
    </source>
</evidence>
<feature type="region of interest" description="Disordered" evidence="5">
    <location>
        <begin position="344"/>
        <end position="403"/>
    </location>
</feature>
<dbReference type="InterPro" id="IPR038545">
    <property type="entry name" value="Znf_DBF_sf"/>
</dbReference>
<feature type="compositionally biased region" description="Low complexity" evidence="5">
    <location>
        <begin position="1087"/>
        <end position="1104"/>
    </location>
</feature>
<dbReference type="EMBL" id="HBUE01110390">
    <property type="protein sequence ID" value="CAG6488570.1"/>
    <property type="molecule type" value="Transcribed_RNA"/>
</dbReference>
<dbReference type="SMART" id="SM00586">
    <property type="entry name" value="ZnF_DBF"/>
    <property type="match status" value="1"/>
</dbReference>
<feature type="region of interest" description="Disordered" evidence="5">
    <location>
        <begin position="1"/>
        <end position="25"/>
    </location>
</feature>
<feature type="compositionally biased region" description="Low complexity" evidence="5">
    <location>
        <begin position="103"/>
        <end position="115"/>
    </location>
</feature>
<feature type="compositionally biased region" description="Polar residues" evidence="5">
    <location>
        <begin position="998"/>
        <end position="1012"/>
    </location>
</feature>
<feature type="compositionally biased region" description="Acidic residues" evidence="5">
    <location>
        <begin position="1664"/>
        <end position="1680"/>
    </location>
</feature>
<evidence type="ECO:0000256" key="5">
    <source>
        <dbReference type="SAM" id="MobiDB-lite"/>
    </source>
</evidence>
<feature type="region of interest" description="Disordered" evidence="5">
    <location>
        <begin position="1787"/>
        <end position="1831"/>
    </location>
</feature>
<dbReference type="FunFam" id="6.10.250.3410:FF:000001">
    <property type="entry name" value="Protein DBF4 homolog A"/>
    <property type="match status" value="1"/>
</dbReference>
<feature type="region of interest" description="Disordered" evidence="5">
    <location>
        <begin position="479"/>
        <end position="499"/>
    </location>
</feature>
<evidence type="ECO:0000256" key="4">
    <source>
        <dbReference type="PROSITE-ProRule" id="PRU00600"/>
    </source>
</evidence>
<feature type="compositionally biased region" description="Low complexity" evidence="5">
    <location>
        <begin position="1706"/>
        <end position="1721"/>
    </location>
</feature>
<feature type="region of interest" description="Disordered" evidence="5">
    <location>
        <begin position="814"/>
        <end position="895"/>
    </location>
</feature>
<name>A0A8D8C7K3_CULPI</name>
<keyword evidence="2 4" id="KW-0863">Zinc-finger</keyword>
<proteinExistence type="predicted"/>
<dbReference type="GO" id="GO:1901987">
    <property type="term" value="P:regulation of cell cycle phase transition"/>
    <property type="evidence" value="ECO:0007669"/>
    <property type="project" value="TreeGrafter"/>
</dbReference>
<feature type="domain" description="DBF4-type" evidence="6">
    <location>
        <begin position="409"/>
        <end position="458"/>
    </location>
</feature>
<evidence type="ECO:0000313" key="7">
    <source>
        <dbReference type="EMBL" id="CAG6488570.1"/>
    </source>
</evidence>
<feature type="compositionally biased region" description="Low complexity" evidence="5">
    <location>
        <begin position="132"/>
        <end position="144"/>
    </location>
</feature>
<feature type="compositionally biased region" description="Basic and acidic residues" evidence="5">
    <location>
        <begin position="1281"/>
        <end position="1296"/>
    </location>
</feature>
<dbReference type="PROSITE" id="PS51265">
    <property type="entry name" value="ZF_DBF4"/>
    <property type="match status" value="1"/>
</dbReference>
<feature type="compositionally biased region" description="Basic residues" evidence="5">
    <location>
        <begin position="1885"/>
        <end position="1896"/>
    </location>
</feature>
<feature type="compositionally biased region" description="Basic and acidic residues" evidence="5">
    <location>
        <begin position="1560"/>
        <end position="1580"/>
    </location>
</feature>
<feature type="compositionally biased region" description="Polar residues" evidence="5">
    <location>
        <begin position="1247"/>
        <end position="1256"/>
    </location>
</feature>
<feature type="region of interest" description="Disordered" evidence="5">
    <location>
        <begin position="1070"/>
        <end position="1107"/>
    </location>
</feature>
<feature type="compositionally biased region" description="Basic residues" evidence="5">
    <location>
        <begin position="638"/>
        <end position="658"/>
    </location>
</feature>
<feature type="compositionally biased region" description="Low complexity" evidence="5">
    <location>
        <begin position="376"/>
        <end position="403"/>
    </location>
</feature>
<feature type="compositionally biased region" description="Low complexity" evidence="5">
    <location>
        <begin position="357"/>
        <end position="369"/>
    </location>
</feature>
<feature type="compositionally biased region" description="Basic residues" evidence="5">
    <location>
        <begin position="1"/>
        <end position="11"/>
    </location>
</feature>
<feature type="compositionally biased region" description="Low complexity" evidence="5">
    <location>
        <begin position="659"/>
        <end position="670"/>
    </location>
</feature>
<feature type="compositionally biased region" description="Low complexity" evidence="5">
    <location>
        <begin position="1260"/>
        <end position="1275"/>
    </location>
</feature>
<dbReference type="Pfam" id="PF07535">
    <property type="entry name" value="zf-DBF"/>
    <property type="match status" value="1"/>
</dbReference>
<accession>A0A8D8C7K3</accession>
<feature type="compositionally biased region" description="Low complexity" evidence="5">
    <location>
        <begin position="162"/>
        <end position="194"/>
    </location>
</feature>
<feature type="compositionally biased region" description="Polar residues" evidence="5">
    <location>
        <begin position="1909"/>
        <end position="1923"/>
    </location>
</feature>
<evidence type="ECO:0000259" key="6">
    <source>
        <dbReference type="PROSITE" id="PS51265"/>
    </source>
</evidence>
<dbReference type="InterPro" id="IPR051590">
    <property type="entry name" value="Replication_Regulatory_Kinase"/>
</dbReference>
<evidence type="ECO:0000256" key="1">
    <source>
        <dbReference type="ARBA" id="ARBA00022723"/>
    </source>
</evidence>
<feature type="region of interest" description="Disordered" evidence="5">
    <location>
        <begin position="1528"/>
        <end position="1728"/>
    </location>
</feature>
<dbReference type="EMBL" id="HBUE01110391">
    <property type="protein sequence ID" value="CAG6488571.1"/>
    <property type="molecule type" value="Transcribed_RNA"/>
</dbReference>